<feature type="region of interest" description="Disordered" evidence="6">
    <location>
        <begin position="243"/>
        <end position="284"/>
    </location>
</feature>
<dbReference type="InterPro" id="IPR000383">
    <property type="entry name" value="Xaa-Pro-like_dom"/>
</dbReference>
<sequence>MPEPLSGRLRRLAGTPRRVAALIAVIAILAGLLVWQGVSSSSSYTEDTFTFESQTAQPASLDVTVYVPDSASADDPAPAILLAHGFGGTKDSMAGDAAYLANAGYVVLTYTARGFGQSTGQISLNAPDAEVADAQNLISYLATRDDVQREGDDPVVGITGPSYGGALALLTAGADDRVDAIVPMITWNRLSRVFFPSGAGDPTGIAGPADGDTLGAFKREWAGVFFGFGKGVDLSSLLGGVTGGDGGGDEGGSNGADGGSDGESSDGTSDATSGASGTPGSGGLDPACGRFAQDICDIYTAAAEDGTLNADGQARLDESSPYSVAGDITAPTLIFQGQQDSLFPLSEADVTARQIEDAGTDVKVVWTAGGHDVGGVADRDDELADIRATTLAWFDYYLAGTGPAPSLDFEFSQQTALTTTGGSGRPAPRVQVADSYPNQVGETTTLDLLGPPQQIVNPAGATPGSLSSLPGLGSVGVAFDPPGQAAYFATASLADPVSLVGSARVSVTVSGAPDGTTLFAKVYDAADSGLPALPGGSVMPVVVPPNAGETTVDVTLPAISHRFEPGHRLIVALATTDRAYAGPTTQQTVTVGLASPELTAPVVEAQTVSAGISDWVILLLVIAGAVILGILAWLVLRRRNRRQEQDATDEALLDVPLVAEHLRKAYSDGFVAVRDVSFRVDREQVVGLLGPNGAGKTTALRMLMGLIRPTEGGLKVFGHPVYAGAPVLSRVGSFVEGVGFLPHLSGRENIELYWAATGRPKEDARFEEVLAIAGLGDAIERKVRTYSQGMRQRLAIAQAMLGMPDLLVLDEPTNGLDPPQIAEMRHVLQRYARDGRSVLVSSHQLSEVEQVSTHVVVVNRGEVIASGTVAEVVGVGAEVDLNVDDVEAARGVLDAMDGVSVRGTQRGLVAVELEGATASEVVAALVEAGVAVEAAIPRRRLEDAFLALVGGGA</sequence>
<dbReference type="Gene3D" id="3.40.50.1820">
    <property type="entry name" value="alpha/beta hydrolase"/>
    <property type="match status" value="2"/>
</dbReference>
<dbReference type="Pfam" id="PF02129">
    <property type="entry name" value="Peptidase_S15"/>
    <property type="match status" value="1"/>
</dbReference>
<reference evidence="9 10" key="1">
    <citation type="journal article" date="2018" name="Int. J. Syst. Evol. Microbiol.">
        <title>Epidermidibacterium keratini gen. nov., sp. nov., a member of the family Sporichthyaceae, isolated from keratin epidermis.</title>
        <authorList>
            <person name="Lee D.G."/>
            <person name="Trujillo M.E."/>
            <person name="Kang S."/>
            <person name="Nam J.J."/>
            <person name="Kim Y.J."/>
        </authorList>
    </citation>
    <scope>NUCLEOTIDE SEQUENCE [LARGE SCALE GENOMIC DNA]</scope>
    <source>
        <strain evidence="9 10">EPI-7</strain>
    </source>
</reference>
<evidence type="ECO:0000256" key="1">
    <source>
        <dbReference type="ARBA" id="ARBA00005417"/>
    </source>
</evidence>
<dbReference type="EMBL" id="CP047156">
    <property type="protein sequence ID" value="QHC01097.1"/>
    <property type="molecule type" value="Genomic_DNA"/>
</dbReference>
<dbReference type="PROSITE" id="PS50893">
    <property type="entry name" value="ABC_TRANSPORTER_2"/>
    <property type="match status" value="1"/>
</dbReference>
<dbReference type="SMART" id="SM00939">
    <property type="entry name" value="PepX_C"/>
    <property type="match status" value="1"/>
</dbReference>
<dbReference type="InterPro" id="IPR003593">
    <property type="entry name" value="AAA+_ATPase"/>
</dbReference>
<dbReference type="Pfam" id="PF08530">
    <property type="entry name" value="PepX_C"/>
    <property type="match status" value="1"/>
</dbReference>
<dbReference type="InterPro" id="IPR027417">
    <property type="entry name" value="P-loop_NTPase"/>
</dbReference>
<dbReference type="SMART" id="SM00382">
    <property type="entry name" value="AAA"/>
    <property type="match status" value="1"/>
</dbReference>
<feature type="compositionally biased region" description="Low complexity" evidence="6">
    <location>
        <begin position="265"/>
        <end position="276"/>
    </location>
</feature>
<evidence type="ECO:0000256" key="3">
    <source>
        <dbReference type="ARBA" id="ARBA00022741"/>
    </source>
</evidence>
<feature type="domain" description="ABC transporter" evidence="8">
    <location>
        <begin position="657"/>
        <end position="885"/>
    </location>
</feature>
<organism evidence="9 10">
    <name type="scientific">Epidermidibacterium keratini</name>
    <dbReference type="NCBI Taxonomy" id="1891644"/>
    <lineage>
        <taxon>Bacteria</taxon>
        <taxon>Bacillati</taxon>
        <taxon>Actinomycetota</taxon>
        <taxon>Actinomycetes</taxon>
        <taxon>Sporichthyales</taxon>
        <taxon>Sporichthyaceae</taxon>
        <taxon>Epidermidibacterium</taxon>
    </lineage>
</organism>
<dbReference type="InterPro" id="IPR013736">
    <property type="entry name" value="Xaa-Pro_dipept_C"/>
</dbReference>
<keyword evidence="3" id="KW-0547">Nucleotide-binding</keyword>
<name>A0A7L4YRA1_9ACTN</name>
<dbReference type="OrthoDB" id="9804819at2"/>
<keyword evidence="7" id="KW-0812">Transmembrane</keyword>
<gene>
    <name evidence="9" type="ORF">EK0264_12885</name>
</gene>
<evidence type="ECO:0000259" key="8">
    <source>
        <dbReference type="PROSITE" id="PS50893"/>
    </source>
</evidence>
<dbReference type="Proteomes" id="UP000463857">
    <property type="component" value="Chromosome"/>
</dbReference>
<keyword evidence="7" id="KW-1133">Transmembrane helix</keyword>
<dbReference type="PANTHER" id="PTHR43335">
    <property type="entry name" value="ABC TRANSPORTER, ATP-BINDING PROTEIN"/>
    <property type="match status" value="1"/>
</dbReference>
<evidence type="ECO:0000313" key="10">
    <source>
        <dbReference type="Proteomes" id="UP000463857"/>
    </source>
</evidence>
<dbReference type="PROSITE" id="PS00211">
    <property type="entry name" value="ABC_TRANSPORTER_1"/>
    <property type="match status" value="1"/>
</dbReference>
<keyword evidence="4 9" id="KW-0378">Hydrolase</keyword>
<dbReference type="AlphaFoldDB" id="A0A7L4YRA1"/>
<dbReference type="SUPFAM" id="SSF49785">
    <property type="entry name" value="Galactose-binding domain-like"/>
    <property type="match status" value="1"/>
</dbReference>
<keyword evidence="5" id="KW-0067">ATP-binding</keyword>
<proteinExistence type="inferred from homology"/>
<accession>A0A7L4YRA1</accession>
<evidence type="ECO:0000256" key="7">
    <source>
        <dbReference type="SAM" id="Phobius"/>
    </source>
</evidence>
<keyword evidence="7" id="KW-0472">Membrane</keyword>
<comment type="similarity">
    <text evidence="1">Belongs to the ABC transporter superfamily.</text>
</comment>
<evidence type="ECO:0000256" key="2">
    <source>
        <dbReference type="ARBA" id="ARBA00022448"/>
    </source>
</evidence>
<dbReference type="InterPro" id="IPR008979">
    <property type="entry name" value="Galactose-bd-like_sf"/>
</dbReference>
<dbReference type="InParanoid" id="A0A7L4YRA1"/>
<dbReference type="Gene3D" id="3.40.50.300">
    <property type="entry name" value="P-loop containing nucleotide triphosphate hydrolases"/>
    <property type="match status" value="1"/>
</dbReference>
<evidence type="ECO:0000256" key="6">
    <source>
        <dbReference type="SAM" id="MobiDB-lite"/>
    </source>
</evidence>
<dbReference type="GO" id="GO:0016887">
    <property type="term" value="F:ATP hydrolysis activity"/>
    <property type="evidence" value="ECO:0007669"/>
    <property type="project" value="InterPro"/>
</dbReference>
<dbReference type="InterPro" id="IPR003439">
    <property type="entry name" value="ABC_transporter-like_ATP-bd"/>
</dbReference>
<dbReference type="InterPro" id="IPR029058">
    <property type="entry name" value="AB_hydrolase_fold"/>
</dbReference>
<feature type="transmembrane region" description="Helical" evidence="7">
    <location>
        <begin position="20"/>
        <end position="38"/>
    </location>
</feature>
<dbReference type="PANTHER" id="PTHR43335:SF4">
    <property type="entry name" value="ABC TRANSPORTER, ATP-BINDING PROTEIN"/>
    <property type="match status" value="1"/>
</dbReference>
<dbReference type="SUPFAM" id="SSF52540">
    <property type="entry name" value="P-loop containing nucleoside triphosphate hydrolases"/>
    <property type="match status" value="1"/>
</dbReference>
<feature type="transmembrane region" description="Helical" evidence="7">
    <location>
        <begin position="615"/>
        <end position="636"/>
    </location>
</feature>
<evidence type="ECO:0000256" key="5">
    <source>
        <dbReference type="ARBA" id="ARBA00022840"/>
    </source>
</evidence>
<dbReference type="Gene3D" id="2.60.120.260">
    <property type="entry name" value="Galactose-binding domain-like"/>
    <property type="match status" value="1"/>
</dbReference>
<keyword evidence="2" id="KW-0813">Transport</keyword>
<protein>
    <submittedName>
        <fullName evidence="9">Alpha/beta fold hydrolase</fullName>
    </submittedName>
</protein>
<dbReference type="RefSeq" id="WP_159546233.1">
    <property type="nucleotide sequence ID" value="NZ_CP047156.1"/>
</dbReference>
<dbReference type="InterPro" id="IPR017871">
    <property type="entry name" value="ABC_transporter-like_CS"/>
</dbReference>
<dbReference type="KEGG" id="eke:EK0264_12885"/>
<dbReference type="Pfam" id="PF00005">
    <property type="entry name" value="ABC_tran"/>
    <property type="match status" value="1"/>
</dbReference>
<dbReference type="GO" id="GO:0008239">
    <property type="term" value="F:dipeptidyl-peptidase activity"/>
    <property type="evidence" value="ECO:0007669"/>
    <property type="project" value="InterPro"/>
</dbReference>
<keyword evidence="10" id="KW-1185">Reference proteome</keyword>
<evidence type="ECO:0000256" key="4">
    <source>
        <dbReference type="ARBA" id="ARBA00022801"/>
    </source>
</evidence>
<dbReference type="SUPFAM" id="SSF53474">
    <property type="entry name" value="alpha/beta-Hydrolases"/>
    <property type="match status" value="1"/>
</dbReference>
<feature type="compositionally biased region" description="Gly residues" evidence="6">
    <location>
        <begin position="243"/>
        <end position="261"/>
    </location>
</feature>
<evidence type="ECO:0000313" key="9">
    <source>
        <dbReference type="EMBL" id="QHC01097.1"/>
    </source>
</evidence>
<dbReference type="GO" id="GO:0005524">
    <property type="term" value="F:ATP binding"/>
    <property type="evidence" value="ECO:0007669"/>
    <property type="project" value="UniProtKB-KW"/>
</dbReference>